<keyword evidence="2" id="KW-1185">Reference proteome</keyword>
<dbReference type="AlphaFoldDB" id="A0AAD8KIX5"/>
<comment type="caution">
    <text evidence="1">The sequence shown here is derived from an EMBL/GenBank/DDBJ whole genome shotgun (WGS) entry which is preliminary data.</text>
</comment>
<evidence type="ECO:0000313" key="2">
    <source>
        <dbReference type="Proteomes" id="UP001229421"/>
    </source>
</evidence>
<organism evidence="1 2">
    <name type="scientific">Tagetes erecta</name>
    <name type="common">African marigold</name>
    <dbReference type="NCBI Taxonomy" id="13708"/>
    <lineage>
        <taxon>Eukaryota</taxon>
        <taxon>Viridiplantae</taxon>
        <taxon>Streptophyta</taxon>
        <taxon>Embryophyta</taxon>
        <taxon>Tracheophyta</taxon>
        <taxon>Spermatophyta</taxon>
        <taxon>Magnoliopsida</taxon>
        <taxon>eudicotyledons</taxon>
        <taxon>Gunneridae</taxon>
        <taxon>Pentapetalae</taxon>
        <taxon>asterids</taxon>
        <taxon>campanulids</taxon>
        <taxon>Asterales</taxon>
        <taxon>Asteraceae</taxon>
        <taxon>Asteroideae</taxon>
        <taxon>Heliantheae alliance</taxon>
        <taxon>Tageteae</taxon>
        <taxon>Tagetes</taxon>
    </lineage>
</organism>
<protein>
    <submittedName>
        <fullName evidence="1">Uncharacterized protein</fullName>
    </submittedName>
</protein>
<gene>
    <name evidence="1" type="ORF">QVD17_23361</name>
</gene>
<dbReference type="Proteomes" id="UP001229421">
    <property type="component" value="Unassembled WGS sequence"/>
</dbReference>
<sequence length="113" mass="13051">MGYCMKHRRRFDYSSNSLMEINWSTSTHTTPSLCTTRGRKKGTTKESDMLFLPPKTQSILKNSQEHLSSKLKLLFTGTRLLQFNTPMYPRVSKQLRPFAIEKDSGVIYVTVET</sequence>
<proteinExistence type="predicted"/>
<reference evidence="1" key="1">
    <citation type="journal article" date="2023" name="bioRxiv">
        <title>Improved chromosome-level genome assembly for marigold (Tagetes erecta).</title>
        <authorList>
            <person name="Jiang F."/>
            <person name="Yuan L."/>
            <person name="Wang S."/>
            <person name="Wang H."/>
            <person name="Xu D."/>
            <person name="Wang A."/>
            <person name="Fan W."/>
        </authorList>
    </citation>
    <scope>NUCLEOTIDE SEQUENCE</scope>
    <source>
        <strain evidence="1">WSJ</strain>
        <tissue evidence="1">Leaf</tissue>
    </source>
</reference>
<name>A0AAD8KIX5_TARER</name>
<evidence type="ECO:0000313" key="1">
    <source>
        <dbReference type="EMBL" id="KAK1421197.1"/>
    </source>
</evidence>
<accession>A0AAD8KIX5</accession>
<dbReference type="EMBL" id="JAUHHV010000006">
    <property type="protein sequence ID" value="KAK1421197.1"/>
    <property type="molecule type" value="Genomic_DNA"/>
</dbReference>